<dbReference type="EMBL" id="JAKNHQ010000006">
    <property type="protein sequence ID" value="MCG4610540.1"/>
    <property type="molecule type" value="Genomic_DNA"/>
</dbReference>
<sequence length="263" mass="29962">MSRKAIFFDIDGTLLSSKNERHFFVQPSTWKALEQLKQNGHIVAISSGRPERFIHKYFPGIFSNYVAMNGAHVVVDGKTVFEEFFSPTEVREFMQYFDQYGCWYNFVGNSRGWARHVPPEQIEPLNESYGMPGYLQTEWEPEDVHASIIDFVFRDDAHYEQCKPAFQEPMVLNKHPGSLAADLSFKGKDKSRGVKMFLQQAGIAPEDAYAIGDGYNDITMMKVVGHSIAMGNAVDELKEVADYVTADILDDGLYKAFEHYDLL</sequence>
<dbReference type="PROSITE" id="PS01229">
    <property type="entry name" value="COF_2"/>
    <property type="match status" value="1"/>
</dbReference>
<dbReference type="PANTHER" id="PTHR10000:SF25">
    <property type="entry name" value="PHOSPHATASE YKRA-RELATED"/>
    <property type="match status" value="1"/>
</dbReference>
<dbReference type="SFLD" id="SFLDG01140">
    <property type="entry name" value="C2.B:_Phosphomannomutase_and_P"/>
    <property type="match status" value="1"/>
</dbReference>
<keyword evidence="1" id="KW-0378">Hydrolase</keyword>
<comment type="caution">
    <text evidence="1">The sequence shown here is derived from an EMBL/GenBank/DDBJ whole genome shotgun (WGS) entry which is preliminary data.</text>
</comment>
<dbReference type="PROSITE" id="PS01228">
    <property type="entry name" value="COF_1"/>
    <property type="match status" value="1"/>
</dbReference>
<dbReference type="InterPro" id="IPR006379">
    <property type="entry name" value="HAD-SF_hydro_IIB"/>
</dbReference>
<dbReference type="InterPro" id="IPR000150">
    <property type="entry name" value="Cof"/>
</dbReference>
<evidence type="ECO:0000313" key="1">
    <source>
        <dbReference type="EMBL" id="MCG4610540.1"/>
    </source>
</evidence>
<dbReference type="Pfam" id="PF08282">
    <property type="entry name" value="Hydrolase_3"/>
    <property type="match status" value="1"/>
</dbReference>
<keyword evidence="2" id="KW-1185">Reference proteome</keyword>
<dbReference type="GO" id="GO:0016787">
    <property type="term" value="F:hydrolase activity"/>
    <property type="evidence" value="ECO:0007669"/>
    <property type="project" value="UniProtKB-KW"/>
</dbReference>
<evidence type="ECO:0000313" key="2">
    <source>
        <dbReference type="Proteomes" id="UP001298681"/>
    </source>
</evidence>
<dbReference type="Gene3D" id="3.40.50.1000">
    <property type="entry name" value="HAD superfamily/HAD-like"/>
    <property type="match status" value="1"/>
</dbReference>
<name>A0ABS9MIA8_9FIRM</name>
<dbReference type="RefSeq" id="WP_191441760.1">
    <property type="nucleotide sequence ID" value="NZ_JAKNHQ010000006.1"/>
</dbReference>
<dbReference type="NCBIfam" id="TIGR01484">
    <property type="entry name" value="HAD-SF-IIB"/>
    <property type="match status" value="1"/>
</dbReference>
<dbReference type="Gene3D" id="3.30.1240.10">
    <property type="match status" value="1"/>
</dbReference>
<protein>
    <submittedName>
        <fullName evidence="1">HAD family hydrolase</fullName>
    </submittedName>
</protein>
<gene>
    <name evidence="1" type="ORF">L0P57_06285</name>
</gene>
<dbReference type="SUPFAM" id="SSF56784">
    <property type="entry name" value="HAD-like"/>
    <property type="match status" value="1"/>
</dbReference>
<accession>A0ABS9MIA8</accession>
<proteinExistence type="predicted"/>
<dbReference type="SFLD" id="SFLDS00003">
    <property type="entry name" value="Haloacid_Dehalogenase"/>
    <property type="match status" value="1"/>
</dbReference>
<reference evidence="1 2" key="1">
    <citation type="submission" date="2022-01" db="EMBL/GenBank/DDBJ databases">
        <title>Collection of gut derived symbiotic bacterial strains cultured from healthy donors.</title>
        <authorList>
            <person name="Lin H."/>
            <person name="Kohout C."/>
            <person name="Waligurski E."/>
            <person name="Pamer E.G."/>
        </authorList>
    </citation>
    <scope>NUCLEOTIDE SEQUENCE [LARGE SCALE GENOMIC DNA]</scope>
    <source>
        <strain evidence="1 2">DFI.7.58</strain>
    </source>
</reference>
<dbReference type="PANTHER" id="PTHR10000">
    <property type="entry name" value="PHOSPHOSERINE PHOSPHATASE"/>
    <property type="match status" value="1"/>
</dbReference>
<dbReference type="NCBIfam" id="TIGR00099">
    <property type="entry name" value="Cof-subfamily"/>
    <property type="match status" value="1"/>
</dbReference>
<organism evidence="1 2">
    <name type="scientific">Anaeromassilibacillus senegalensis</name>
    <dbReference type="NCBI Taxonomy" id="1673717"/>
    <lineage>
        <taxon>Bacteria</taxon>
        <taxon>Bacillati</taxon>
        <taxon>Bacillota</taxon>
        <taxon>Clostridia</taxon>
        <taxon>Eubacteriales</taxon>
        <taxon>Acutalibacteraceae</taxon>
        <taxon>Anaeromassilibacillus</taxon>
    </lineage>
</organism>
<dbReference type="Proteomes" id="UP001298681">
    <property type="component" value="Unassembled WGS sequence"/>
</dbReference>
<dbReference type="InterPro" id="IPR023214">
    <property type="entry name" value="HAD_sf"/>
</dbReference>
<dbReference type="InterPro" id="IPR036412">
    <property type="entry name" value="HAD-like_sf"/>
</dbReference>